<dbReference type="Pfam" id="PF13344">
    <property type="entry name" value="Hydrolase_6"/>
    <property type="match status" value="1"/>
</dbReference>
<dbReference type="InterPro" id="IPR050324">
    <property type="entry name" value="CDP-alcohol_PTase-I"/>
</dbReference>
<dbReference type="PANTHER" id="PTHR14269">
    <property type="entry name" value="CDP-DIACYLGLYCEROL--GLYCEROL-3-PHOSPHATE 3-PHOSPHATIDYLTRANSFERASE-RELATED"/>
    <property type="match status" value="1"/>
</dbReference>
<name>A0A1E3IYH8_9TREE</name>
<dbReference type="GeneID" id="30194768"/>
<dbReference type="GO" id="GO:0005739">
    <property type="term" value="C:mitochondrion"/>
    <property type="evidence" value="ECO:0007669"/>
    <property type="project" value="TreeGrafter"/>
</dbReference>
<dbReference type="OrthoDB" id="10251048at2759"/>
<keyword evidence="2" id="KW-1185">Reference proteome</keyword>
<dbReference type="GO" id="GO:0016787">
    <property type="term" value="F:hydrolase activity"/>
    <property type="evidence" value="ECO:0007669"/>
    <property type="project" value="UniProtKB-KW"/>
</dbReference>
<dbReference type="SUPFAM" id="SSF56784">
    <property type="entry name" value="HAD-like"/>
    <property type="match status" value="1"/>
</dbReference>
<dbReference type="PANTHER" id="PTHR14269:SF4">
    <property type="entry name" value="CAT EYE SYNDROME CRITICAL REGION PROTEIN 5"/>
    <property type="match status" value="1"/>
</dbReference>
<accession>A0A1E3IYH8</accession>
<dbReference type="GO" id="GO:0046474">
    <property type="term" value="P:glycerophospholipid biosynthetic process"/>
    <property type="evidence" value="ECO:0007669"/>
    <property type="project" value="TreeGrafter"/>
</dbReference>
<reference evidence="1 2" key="1">
    <citation type="submission" date="2016-06" db="EMBL/GenBank/DDBJ databases">
        <title>Evolution of pathogenesis and genome organization in the Tremellales.</title>
        <authorList>
            <person name="Cuomo C."/>
            <person name="Litvintseva A."/>
            <person name="Heitman J."/>
            <person name="Chen Y."/>
            <person name="Sun S."/>
            <person name="Springer D."/>
            <person name="Dromer F."/>
            <person name="Young S."/>
            <person name="Zeng Q."/>
            <person name="Chapman S."/>
            <person name="Gujja S."/>
            <person name="Saif S."/>
            <person name="Birren B."/>
        </authorList>
    </citation>
    <scope>NUCLEOTIDE SEQUENCE [LARGE SCALE GENOMIC DNA]</scope>
    <source>
        <strain evidence="1 2">CBS 7118</strain>
    </source>
</reference>
<keyword evidence="1" id="KW-0378">Hydrolase</keyword>
<comment type="caution">
    <text evidence="1">The sequence shown here is derived from an EMBL/GenBank/DDBJ whole genome shotgun (WGS) entry which is preliminary data.</text>
</comment>
<gene>
    <name evidence="1" type="ORF">L198_05555</name>
</gene>
<dbReference type="AlphaFoldDB" id="A0A1E3IYH8"/>
<dbReference type="Pfam" id="PF13242">
    <property type="entry name" value="Hydrolase_like"/>
    <property type="match status" value="1"/>
</dbReference>
<dbReference type="NCBIfam" id="TIGR01460">
    <property type="entry name" value="HAD-SF-IIA"/>
    <property type="match status" value="1"/>
</dbReference>
<dbReference type="Proteomes" id="UP000094819">
    <property type="component" value="Unassembled WGS sequence"/>
</dbReference>
<evidence type="ECO:0000313" key="1">
    <source>
        <dbReference type="EMBL" id="ODN92761.1"/>
    </source>
</evidence>
<dbReference type="InterPro" id="IPR036412">
    <property type="entry name" value="HAD-like_sf"/>
</dbReference>
<dbReference type="InterPro" id="IPR023214">
    <property type="entry name" value="HAD_sf"/>
</dbReference>
<protein>
    <submittedName>
        <fullName evidence="1">HAD hydrolase</fullName>
    </submittedName>
</protein>
<dbReference type="InterPro" id="IPR006353">
    <property type="entry name" value="HAD-SF_hydro_IIA_CECR5"/>
</dbReference>
<dbReference type="RefSeq" id="XP_019030388.1">
    <property type="nucleotide sequence ID" value="XM_019177637.1"/>
</dbReference>
<dbReference type="InterPro" id="IPR006357">
    <property type="entry name" value="HAD-SF_hydro_IIA"/>
</dbReference>
<organism evidence="1 2">
    <name type="scientific">Cryptococcus wingfieldii CBS 7118</name>
    <dbReference type="NCBI Taxonomy" id="1295528"/>
    <lineage>
        <taxon>Eukaryota</taxon>
        <taxon>Fungi</taxon>
        <taxon>Dikarya</taxon>
        <taxon>Basidiomycota</taxon>
        <taxon>Agaricomycotina</taxon>
        <taxon>Tremellomycetes</taxon>
        <taxon>Tremellales</taxon>
        <taxon>Cryptococcaceae</taxon>
        <taxon>Cryptococcus</taxon>
    </lineage>
</organism>
<proteinExistence type="predicted"/>
<dbReference type="Gene3D" id="3.40.50.1000">
    <property type="entry name" value="HAD superfamily/HAD-like"/>
    <property type="match status" value="2"/>
</dbReference>
<sequence length="388" mass="43041">MLLANTRHLASLLKPACTLRRGISSTSPTIHHVHQLTTFVASTAFKGSFPEKLAFAFDIDGVLKQGHHNVLPEAMRTMKLLTGEDGRLPKPIPFLLITNGGGIPDTDRLSLLSSELGITLTPDQLVQSHTPMRDYAKRYADKHVLVIGGKGDDCRRVAESYGMKNAHIPQDIIASAPSIWDRTELTQHEKAFARPQDFSKIPFSAVFVMHDTHDWGRDITLILDLLNSDNGYLGTRKEGRQNGEEAVELIMSNADVEWRSDWPIPRLGQGAFRIGLEAIYKETTGLKLPYTQYGKPFKATYDFSELSLRRYLASVGRKSDGDLNVYMVGDNPQSDIAGANAHGWSSILVRTGVFHDTHGEKPAHEPTVIADNVEKGVEWAIGREMGLY</sequence>
<dbReference type="EMBL" id="AWGH01000017">
    <property type="protein sequence ID" value="ODN92761.1"/>
    <property type="molecule type" value="Genomic_DNA"/>
</dbReference>
<dbReference type="NCBIfam" id="TIGR01456">
    <property type="entry name" value="CECR5"/>
    <property type="match status" value="1"/>
</dbReference>
<evidence type="ECO:0000313" key="2">
    <source>
        <dbReference type="Proteomes" id="UP000094819"/>
    </source>
</evidence>